<sequence>MPEQSPSSATAAGMSHLINSNSDTRAARLNLNTAHPNEMPEQSPSSSPASGQALPIAAESIQPEDAPMADLHVPFQRYKLPNWAETLLPPRDREVLQHLSREVYEDVVRGLRIARGANGQDIGTRQSLHERPVAGDASKSQAIEDRAADKDTLDMYHSTTAVNQESEKSEGTTSLNTDTACRMSQQDHATQLHEEPPIEIQTKPEHVHEHGATEPEIPTAEKVHQTRNDSISAANDKDEDRPPETAVNKGGDALDGGMAPTAVSDAPQQVKSGKKGPKSKMRVFPQAKANPEPTQDIRIPDHVFDAMKRLVDLGEKGLLVGDDAVVSSHTSNSYENLCSIERVVVHNAFGDMLGDRQNQRKANPHLCPAFNWQMFQEIVCSQLVDQGHNSPAITQPHSGCSPQHEALCSCCIEELETNMETAEHKHNFGDAISIVHGQTSDEALLNNASPDTKLADYELPEYVFDGLHRIHDLNVRLSLEYPLLDRSFISQELFEITKDWTSDEKKTLSEVMNERTDKAEASLNFISLNPEKLAQQTFEVAAVAKQFVDVMNRKVTRTRKSGHANALAKDDVSEDNKLARAVSEATAAFGVDDGEHAPAGLDAVTQGAIIVAGCQVPHTTPEMEALRRRYSNGDRTLSLSQFREAITNLRSGWTGLEHIAYEVVMGRGRRASTYRYPHRIQKDLRLTDMFLLEWDMAEIKWVTQMARESTDLSMPEAHRLMMKEIPSSEQDMIYTYVYQHRLAMAKHPRDWAPLAPTFRNWAGQALLSYFQEVLRKINVQADSVPVVIDLQNKIAEAKAQQAQARKAAKDAKTSKLAASIIAAQQRAKDEQAAAEAKAAKAAKARADAKARAATAERLKEKIVNALEAEKQEREHKQSEMAHRPAAQQSDADSIDIEAYAAFKAWTSNLRSRLLRPQRATFPELPHWPCDKCKKHRKLKACEHSINKIVKAGYENAPNHGVSRLTEEGWVRMPARDVGYGDWLRLQQARWNGGEFGEVLQEFREKAKELWEVLGAMVEEAESV</sequence>
<evidence type="ECO:0000313" key="2">
    <source>
        <dbReference type="Proteomes" id="UP001186974"/>
    </source>
</evidence>
<organism evidence="1 2">
    <name type="scientific">Coniosporium uncinatum</name>
    <dbReference type="NCBI Taxonomy" id="93489"/>
    <lineage>
        <taxon>Eukaryota</taxon>
        <taxon>Fungi</taxon>
        <taxon>Dikarya</taxon>
        <taxon>Ascomycota</taxon>
        <taxon>Pezizomycotina</taxon>
        <taxon>Dothideomycetes</taxon>
        <taxon>Dothideomycetes incertae sedis</taxon>
        <taxon>Coniosporium</taxon>
    </lineage>
</organism>
<proteinExistence type="predicted"/>
<name>A0ACC3D949_9PEZI</name>
<protein>
    <submittedName>
        <fullName evidence="1">Uncharacterized protein</fullName>
    </submittedName>
</protein>
<dbReference type="Proteomes" id="UP001186974">
    <property type="component" value="Unassembled WGS sequence"/>
</dbReference>
<dbReference type="EMBL" id="JAWDJW010006707">
    <property type="protein sequence ID" value="KAK3063822.1"/>
    <property type="molecule type" value="Genomic_DNA"/>
</dbReference>
<evidence type="ECO:0000313" key="1">
    <source>
        <dbReference type="EMBL" id="KAK3063822.1"/>
    </source>
</evidence>
<reference evidence="1" key="1">
    <citation type="submission" date="2024-09" db="EMBL/GenBank/DDBJ databases">
        <title>Black Yeasts Isolated from many extreme environments.</title>
        <authorList>
            <person name="Coleine C."/>
            <person name="Stajich J.E."/>
            <person name="Selbmann L."/>
        </authorList>
    </citation>
    <scope>NUCLEOTIDE SEQUENCE</scope>
    <source>
        <strain evidence="1">CCFEE 5737</strain>
    </source>
</reference>
<keyword evidence="2" id="KW-1185">Reference proteome</keyword>
<gene>
    <name evidence="1" type="ORF">LTS18_012463</name>
</gene>
<accession>A0ACC3D949</accession>
<comment type="caution">
    <text evidence="1">The sequence shown here is derived from an EMBL/GenBank/DDBJ whole genome shotgun (WGS) entry which is preliminary data.</text>
</comment>